<dbReference type="Gene3D" id="3.40.50.1000">
    <property type="entry name" value="HAD superfamily/HAD-like"/>
    <property type="match status" value="1"/>
</dbReference>
<proteinExistence type="predicted"/>
<evidence type="ECO:0008006" key="3">
    <source>
        <dbReference type="Google" id="ProtNLM"/>
    </source>
</evidence>
<accession>A0A678ZRN6</accession>
<reference evidence="1 2" key="1">
    <citation type="submission" date="2018-12" db="EMBL/GenBank/DDBJ databases">
        <authorList>
            <person name="Shneider M.M."/>
            <person name="Kabilov M.R."/>
            <person name="Miroshnikov K.A."/>
        </authorList>
    </citation>
    <scope>NUCLEOTIDE SEQUENCE [LARGE SCALE GENOMIC DNA]</scope>
</reference>
<dbReference type="EMBL" id="MK290738">
    <property type="protein sequence ID" value="AZV02192.1"/>
    <property type="molecule type" value="Genomic_DNA"/>
</dbReference>
<dbReference type="SUPFAM" id="SSF56784">
    <property type="entry name" value="HAD-like"/>
    <property type="match status" value="1"/>
</dbReference>
<dbReference type="InterPro" id="IPR023214">
    <property type="entry name" value="HAD_sf"/>
</dbReference>
<evidence type="ECO:0000313" key="1">
    <source>
        <dbReference type="EMBL" id="AZV02192.1"/>
    </source>
</evidence>
<gene>
    <name evidence="1" type="ORF">Arno18_6</name>
</gene>
<organism evidence="1 2">
    <name type="scientific">Pectobacterium phage Arno18</name>
    <dbReference type="NCBI Taxonomy" id="2500578"/>
    <lineage>
        <taxon>Viruses</taxon>
        <taxon>Duplodnaviria</taxon>
        <taxon>Heunggongvirae</taxon>
        <taxon>Uroviricota</taxon>
        <taxon>Caudoviricetes</taxon>
        <taxon>Andersonviridae</taxon>
        <taxon>Andersonviridae incertae sedis</taxon>
        <taxon>Arnovirus</taxon>
        <taxon>Arnovirus arno18</taxon>
    </lineage>
</organism>
<dbReference type="Proteomes" id="UP000434907">
    <property type="component" value="Segment"/>
</dbReference>
<keyword evidence="2" id="KW-1185">Reference proteome</keyword>
<evidence type="ECO:0000313" key="2">
    <source>
        <dbReference type="Proteomes" id="UP000434907"/>
    </source>
</evidence>
<sequence length="225" mass="25731">MLTPSEALNDNKEPVPVLFKERGSPSNKLQVGRMTMKELYGGKEQVFVTSYGKEVICLRRDFAIAAVDLPLPTDVCIVCDIDGVLNYIGTRTSTDQRERLILKSGHSIQWTQIEKTVDAKPDVLMFRMLEMWAAEGKTIIFLTARGESQRIVTERFLKQNLECDFILFMRGYSANDMTAYDLKAQMIQSCIMPYYKVERFIDDDIRNINAVRAVTSGVEFLHVIR</sequence>
<dbReference type="InterPro" id="IPR036412">
    <property type="entry name" value="HAD-like_sf"/>
</dbReference>
<name>A0A678ZRN6_9CAUD</name>
<protein>
    <recommendedName>
        <fullName evidence="3">Polynucleotide kinase</fullName>
    </recommendedName>
</protein>